<dbReference type="PROSITE" id="PS51257">
    <property type="entry name" value="PROKAR_LIPOPROTEIN"/>
    <property type="match status" value="1"/>
</dbReference>
<keyword evidence="3" id="KW-1015">Disulfide bond</keyword>
<dbReference type="PANTHER" id="PTHR42852:SF6">
    <property type="entry name" value="THIOL:DISULFIDE INTERCHANGE PROTEIN DSBE"/>
    <property type="match status" value="1"/>
</dbReference>
<evidence type="ECO:0000256" key="3">
    <source>
        <dbReference type="ARBA" id="ARBA00023157"/>
    </source>
</evidence>
<reference evidence="6" key="1">
    <citation type="journal article" date="2013" name="Int. J. Syst. Evol. Microbiol.">
        <title>Aestuariibaculum suncheonense gen. nov., sp. nov., a marine bacterium of the family Flavobacteriaceae isolated from a tidal flat and emended descriptions of the genera Gaetbulibacter and Tamlana.</title>
        <authorList>
            <person name="Jeong S.H."/>
            <person name="Park M.S."/>
            <person name="Jin H.M."/>
            <person name="Lee K."/>
            <person name="Park W."/>
            <person name="Jeon C.O."/>
        </authorList>
    </citation>
    <scope>NUCLEOTIDE SEQUENCE</scope>
    <source>
        <strain evidence="6">SC17</strain>
    </source>
</reference>
<protein>
    <submittedName>
        <fullName evidence="6">TlpA family protein disulfide reductase</fullName>
    </submittedName>
</protein>
<keyword evidence="4" id="KW-0676">Redox-active center</keyword>
<dbReference type="SUPFAM" id="SSF52833">
    <property type="entry name" value="Thioredoxin-like"/>
    <property type="match status" value="1"/>
</dbReference>
<feature type="domain" description="Thioredoxin" evidence="5">
    <location>
        <begin position="190"/>
        <end position="332"/>
    </location>
</feature>
<dbReference type="Gene3D" id="3.40.30.10">
    <property type="entry name" value="Glutaredoxin"/>
    <property type="match status" value="1"/>
</dbReference>
<dbReference type="GO" id="GO:0017004">
    <property type="term" value="P:cytochrome complex assembly"/>
    <property type="evidence" value="ECO:0007669"/>
    <property type="project" value="UniProtKB-KW"/>
</dbReference>
<evidence type="ECO:0000313" key="6">
    <source>
        <dbReference type="EMBL" id="MBD0836019.1"/>
    </source>
</evidence>
<dbReference type="GO" id="GO:0030313">
    <property type="term" value="C:cell envelope"/>
    <property type="evidence" value="ECO:0007669"/>
    <property type="project" value="UniProtKB-SubCell"/>
</dbReference>
<name>A0A8J6QW04_9FLAO</name>
<keyword evidence="2" id="KW-0201">Cytochrome c-type biogenesis</keyword>
<evidence type="ECO:0000256" key="1">
    <source>
        <dbReference type="ARBA" id="ARBA00004196"/>
    </source>
</evidence>
<dbReference type="InterPro" id="IPR050553">
    <property type="entry name" value="Thioredoxin_ResA/DsbE_sf"/>
</dbReference>
<keyword evidence="7" id="KW-1185">Reference proteome</keyword>
<evidence type="ECO:0000256" key="4">
    <source>
        <dbReference type="ARBA" id="ARBA00023284"/>
    </source>
</evidence>
<dbReference type="InterPro" id="IPR036249">
    <property type="entry name" value="Thioredoxin-like_sf"/>
</dbReference>
<comment type="subcellular location">
    <subcellularLocation>
        <location evidence="1">Cell envelope</location>
    </subcellularLocation>
</comment>
<dbReference type="InterPro" id="IPR013740">
    <property type="entry name" value="Redoxin"/>
</dbReference>
<proteinExistence type="predicted"/>
<sequence>MKKVIYTLTFALALVACKKEPKDYVTLSGTITNPNSDSLCVAQRSIIKTIKVNTDGTFSDTLKVEDGNYLLYDGKERALVYLQNGYDLNIKADAKLFDETIAYEGEGSEANNFLAKKGLLKERLIDFNELFALDEVAFNAKLEANDKAFKDLLNSVAHLDSNFVAGQETEIEKIKQDLNRMYQEKLAVSSLKGKVSPKFVDYENFSGGTMSLDDLKGKYVYIDLWATWCGPCKQEIPYLKAVEKQYHGENIAFVSISLDRNSAYETWRRMVKDKELSGIQLFAKEDNEFAKAYMVSGIPRFILIDPSGNVVDADAPRPSSSKLIDLFKTLDI</sequence>
<evidence type="ECO:0000259" key="5">
    <source>
        <dbReference type="PROSITE" id="PS51352"/>
    </source>
</evidence>
<dbReference type="GO" id="GO:0016491">
    <property type="term" value="F:oxidoreductase activity"/>
    <property type="evidence" value="ECO:0007669"/>
    <property type="project" value="InterPro"/>
</dbReference>
<dbReference type="PANTHER" id="PTHR42852">
    <property type="entry name" value="THIOL:DISULFIDE INTERCHANGE PROTEIN DSBE"/>
    <property type="match status" value="1"/>
</dbReference>
<dbReference type="InterPro" id="IPR013766">
    <property type="entry name" value="Thioredoxin_domain"/>
</dbReference>
<evidence type="ECO:0000313" key="7">
    <source>
        <dbReference type="Proteomes" id="UP000602057"/>
    </source>
</evidence>
<accession>A0A8J6QW04</accession>
<dbReference type="EMBL" id="JACVXC010000004">
    <property type="protein sequence ID" value="MBD0836019.1"/>
    <property type="molecule type" value="Genomic_DNA"/>
</dbReference>
<dbReference type="PROSITE" id="PS51352">
    <property type="entry name" value="THIOREDOXIN_2"/>
    <property type="match status" value="1"/>
</dbReference>
<reference evidence="6" key="2">
    <citation type="submission" date="2020-09" db="EMBL/GenBank/DDBJ databases">
        <authorList>
            <person name="Wu Z."/>
        </authorList>
    </citation>
    <scope>NUCLEOTIDE SEQUENCE</scope>
    <source>
        <strain evidence="6">SC17</strain>
    </source>
</reference>
<dbReference type="RefSeq" id="WP_188216516.1">
    <property type="nucleotide sequence ID" value="NZ_BAABGH010000007.1"/>
</dbReference>
<dbReference type="CDD" id="cd02966">
    <property type="entry name" value="TlpA_like_family"/>
    <property type="match status" value="1"/>
</dbReference>
<organism evidence="6 7">
    <name type="scientific">Aestuariibaculum suncheonense</name>
    <dbReference type="NCBI Taxonomy" id="1028745"/>
    <lineage>
        <taxon>Bacteria</taxon>
        <taxon>Pseudomonadati</taxon>
        <taxon>Bacteroidota</taxon>
        <taxon>Flavobacteriia</taxon>
        <taxon>Flavobacteriales</taxon>
        <taxon>Flavobacteriaceae</taxon>
    </lineage>
</organism>
<comment type="caution">
    <text evidence="6">The sequence shown here is derived from an EMBL/GenBank/DDBJ whole genome shotgun (WGS) entry which is preliminary data.</text>
</comment>
<dbReference type="AlphaFoldDB" id="A0A8J6QW04"/>
<evidence type="ECO:0000256" key="2">
    <source>
        <dbReference type="ARBA" id="ARBA00022748"/>
    </source>
</evidence>
<dbReference type="Proteomes" id="UP000602057">
    <property type="component" value="Unassembled WGS sequence"/>
</dbReference>
<gene>
    <name evidence="6" type="ORF">ICJ84_11265</name>
</gene>
<dbReference type="Pfam" id="PF08534">
    <property type="entry name" value="Redoxin"/>
    <property type="match status" value="1"/>
</dbReference>